<feature type="binding site" evidence="5">
    <location>
        <position position="164"/>
    </location>
    <ligand>
        <name>Zn(2+)</name>
        <dbReference type="ChEBI" id="CHEBI:29105"/>
        <note>structural</note>
    </ligand>
</feature>
<dbReference type="HAMAP" id="MF_00235">
    <property type="entry name" value="Adenylate_kinase_Adk"/>
    <property type="match status" value="1"/>
</dbReference>
<gene>
    <name evidence="5" type="primary">adk</name>
    <name evidence="9" type="ORF">FC44_GL000280</name>
</gene>
<dbReference type="InterPro" id="IPR027417">
    <property type="entry name" value="P-loop_NTPase"/>
</dbReference>
<dbReference type="InterPro" id="IPR007862">
    <property type="entry name" value="Adenylate_kinase_lid-dom"/>
</dbReference>
<comment type="similarity">
    <text evidence="5 6">Belongs to the adenylate kinase family.</text>
</comment>
<dbReference type="GO" id="GO:0016301">
    <property type="term" value="F:kinase activity"/>
    <property type="evidence" value="ECO:0007669"/>
    <property type="project" value="UniProtKB-KW"/>
</dbReference>
<evidence type="ECO:0000256" key="1">
    <source>
        <dbReference type="ARBA" id="ARBA00022679"/>
    </source>
</evidence>
<keyword evidence="5" id="KW-0862">Zinc</keyword>
<keyword evidence="5" id="KW-0963">Cytoplasm</keyword>
<evidence type="ECO:0000313" key="10">
    <source>
        <dbReference type="Proteomes" id="UP000051735"/>
    </source>
</evidence>
<keyword evidence="4 5" id="KW-0418">Kinase</keyword>
<keyword evidence="1 5" id="KW-0808">Transferase</keyword>
<feature type="binding site" evidence="5">
    <location>
        <position position="183"/>
    </location>
    <ligand>
        <name>AMP</name>
        <dbReference type="ChEBI" id="CHEBI:456215"/>
    </ligand>
</feature>
<dbReference type="InterPro" id="IPR033690">
    <property type="entry name" value="Adenylat_kinase_CS"/>
</dbReference>
<keyword evidence="5 7" id="KW-0067">ATP-binding</keyword>
<accession>A0ABR5PS38</accession>
<dbReference type="CDD" id="cd01428">
    <property type="entry name" value="ADK"/>
    <property type="match status" value="1"/>
</dbReference>
<feature type="binding site" evidence="5">
    <location>
        <position position="172"/>
    </location>
    <ligand>
        <name>AMP</name>
        <dbReference type="ChEBI" id="CHEBI:456215"/>
    </ligand>
</feature>
<keyword evidence="2 5" id="KW-0545">Nucleotide biosynthesis</keyword>
<dbReference type="PROSITE" id="PS00113">
    <property type="entry name" value="ADENYLATE_KINASE"/>
    <property type="match status" value="1"/>
</dbReference>
<comment type="pathway">
    <text evidence="5">Purine metabolism; AMP biosynthesis via salvage pathway; AMP from ADP: step 1/1.</text>
</comment>
<comment type="caution">
    <text evidence="5">Lacks conserved residue(s) required for the propagation of feature annotation.</text>
</comment>
<feature type="binding site" evidence="5">
    <location>
        <position position="141"/>
    </location>
    <ligand>
        <name>Zn(2+)</name>
        <dbReference type="ChEBI" id="CHEBI:29105"/>
        <note>structural</note>
    </ligand>
</feature>
<dbReference type="Pfam" id="PF00406">
    <property type="entry name" value="ADK"/>
    <property type="match status" value="1"/>
</dbReference>
<dbReference type="EC" id="2.7.4.3" evidence="5 7"/>
<sequence length="228" mass="25575">MLDSSDRNEKMINLILLGLPGAGKGTASERIVDKYHLTHISTGDMFREAMANETKVGLEAKSYIDKGNLVPDEVTAKLVEERLSQPDIKEGFILDGFPRTTVQAELLDGITKRLNKPLTNVIALEVDEDVLVERLSARFMCKNCGATYNKLSKKPKVEGTCDRCGGHEFYQREDDKPEVVKNRLEVNEKMNAPLKDFYKNKGLLTVINGEQTPEKVFEDIDAVLSKEQ</sequence>
<keyword evidence="5" id="KW-0479">Metal-binding</keyword>
<keyword evidence="10" id="KW-1185">Reference proteome</keyword>
<comment type="function">
    <text evidence="5">Catalyzes the reversible transfer of the terminal phosphate group between ATP and AMP. Plays an important role in cellular energy homeostasis and in adenine nucleotide metabolism.</text>
</comment>
<dbReference type="Proteomes" id="UP000051735">
    <property type="component" value="Unassembled WGS sequence"/>
</dbReference>
<dbReference type="NCBIfam" id="TIGR01351">
    <property type="entry name" value="adk"/>
    <property type="match status" value="1"/>
</dbReference>
<name>A0ABR5PS38_9LACO</name>
<proteinExistence type="inferred from homology"/>
<feature type="binding site" evidence="5">
    <location>
        <begin position="21"/>
        <end position="26"/>
    </location>
    <ligand>
        <name>ATP</name>
        <dbReference type="ChEBI" id="CHEBI:30616"/>
    </ligand>
</feature>
<organism evidence="9 10">
    <name type="scientific">Lactobacillus intestinalis DSM 6629</name>
    <dbReference type="NCBI Taxonomy" id="1423761"/>
    <lineage>
        <taxon>Bacteria</taxon>
        <taxon>Bacillati</taxon>
        <taxon>Bacillota</taxon>
        <taxon>Bacilli</taxon>
        <taxon>Lactobacillales</taxon>
        <taxon>Lactobacillaceae</taxon>
        <taxon>Lactobacillus</taxon>
    </lineage>
</organism>
<evidence type="ECO:0000259" key="8">
    <source>
        <dbReference type="Pfam" id="PF05191"/>
    </source>
</evidence>
<feature type="binding site" evidence="5">
    <location>
        <begin position="68"/>
        <end position="70"/>
    </location>
    <ligand>
        <name>AMP</name>
        <dbReference type="ChEBI" id="CHEBI:456215"/>
    </ligand>
</feature>
<keyword evidence="3 5" id="KW-0547">Nucleotide-binding</keyword>
<feature type="binding site" evidence="5">
    <location>
        <position position="42"/>
    </location>
    <ligand>
        <name>AMP</name>
        <dbReference type="ChEBI" id="CHEBI:456215"/>
    </ligand>
</feature>
<feature type="binding site" evidence="5">
    <location>
        <begin position="147"/>
        <end position="148"/>
    </location>
    <ligand>
        <name>ATP</name>
        <dbReference type="ChEBI" id="CHEBI:30616"/>
    </ligand>
</feature>
<evidence type="ECO:0000256" key="2">
    <source>
        <dbReference type="ARBA" id="ARBA00022727"/>
    </source>
</evidence>
<dbReference type="PRINTS" id="PR00094">
    <property type="entry name" value="ADENYLTKNASE"/>
</dbReference>
<evidence type="ECO:0000256" key="6">
    <source>
        <dbReference type="RuleBase" id="RU003330"/>
    </source>
</evidence>
<evidence type="ECO:0000256" key="7">
    <source>
        <dbReference type="RuleBase" id="RU003331"/>
    </source>
</evidence>
<dbReference type="InterPro" id="IPR006259">
    <property type="entry name" value="Adenyl_kin_sub"/>
</dbReference>
<dbReference type="NCBIfam" id="NF001381">
    <property type="entry name" value="PRK00279.1-3"/>
    <property type="match status" value="1"/>
</dbReference>
<protein>
    <recommendedName>
        <fullName evidence="5 7">Adenylate kinase</fullName>
        <shortName evidence="5">AK</shortName>
        <ecNumber evidence="5 7">2.7.4.3</ecNumber>
    </recommendedName>
    <alternativeName>
        <fullName evidence="5">ATP-AMP transphosphorylase</fullName>
    </alternativeName>
    <alternativeName>
        <fullName evidence="5">ATP:AMP phosphotransferase</fullName>
    </alternativeName>
    <alternativeName>
        <fullName evidence="5">Adenylate monophosphate kinase</fullName>
    </alternativeName>
</protein>
<comment type="subcellular location">
    <subcellularLocation>
        <location evidence="5 7">Cytoplasm</location>
    </subcellularLocation>
</comment>
<comment type="subunit">
    <text evidence="5 7">Monomer.</text>
</comment>
<feature type="binding site" evidence="5">
    <location>
        <position position="211"/>
    </location>
    <ligand>
        <name>ATP</name>
        <dbReference type="ChEBI" id="CHEBI:30616"/>
    </ligand>
</feature>
<dbReference type="Gene3D" id="3.40.50.300">
    <property type="entry name" value="P-loop containing nucleotide triphosphate hydrolases"/>
    <property type="match status" value="1"/>
</dbReference>
<feature type="binding site" evidence="5">
    <location>
        <position position="138"/>
    </location>
    <ligand>
        <name>ATP</name>
        <dbReference type="ChEBI" id="CHEBI:30616"/>
    </ligand>
</feature>
<feature type="binding site" evidence="5">
    <location>
        <position position="103"/>
    </location>
    <ligand>
        <name>AMP</name>
        <dbReference type="ChEBI" id="CHEBI:456215"/>
    </ligand>
</feature>
<evidence type="ECO:0000256" key="4">
    <source>
        <dbReference type="ARBA" id="ARBA00022777"/>
    </source>
</evidence>
<comment type="domain">
    <text evidence="5">Consists of three domains, a large central CORE domain and two small peripheral domains, NMPbind and LID, which undergo movements during catalysis. The LID domain closes over the site of phosphoryl transfer upon ATP binding. Assembling and dissambling the active center during each catalytic cycle provides an effective means to prevent ATP hydrolysis. Some bacteria have evolved a zinc-coordinating structure that stabilizes the LID domain.</text>
</comment>
<feature type="region of interest" description="NMP" evidence="5">
    <location>
        <begin position="41"/>
        <end position="70"/>
    </location>
</feature>
<feature type="binding site" evidence="5">
    <location>
        <position position="161"/>
    </location>
    <ligand>
        <name>Zn(2+)</name>
        <dbReference type="ChEBI" id="CHEBI:29105"/>
        <note>structural</note>
    </ligand>
</feature>
<reference evidence="9 10" key="1">
    <citation type="journal article" date="2015" name="Genome Announc.">
        <title>Expanding the biotechnology potential of lactobacilli through comparative genomics of 213 strains and associated genera.</title>
        <authorList>
            <person name="Sun Z."/>
            <person name="Harris H.M."/>
            <person name="McCann A."/>
            <person name="Guo C."/>
            <person name="Argimon S."/>
            <person name="Zhang W."/>
            <person name="Yang X."/>
            <person name="Jeffery I.B."/>
            <person name="Cooney J.C."/>
            <person name="Kagawa T.F."/>
            <person name="Liu W."/>
            <person name="Song Y."/>
            <person name="Salvetti E."/>
            <person name="Wrobel A."/>
            <person name="Rasinkangas P."/>
            <person name="Parkhill J."/>
            <person name="Rea M.C."/>
            <person name="O'Sullivan O."/>
            <person name="Ritari J."/>
            <person name="Douillard F.P."/>
            <person name="Paul Ross R."/>
            <person name="Yang R."/>
            <person name="Briner A.E."/>
            <person name="Felis G.E."/>
            <person name="de Vos W.M."/>
            <person name="Barrangou R."/>
            <person name="Klaenhammer T.R."/>
            <person name="Caufield P.W."/>
            <person name="Cui Y."/>
            <person name="Zhang H."/>
            <person name="O'Toole P.W."/>
        </authorList>
    </citation>
    <scope>NUCLEOTIDE SEQUENCE [LARGE SCALE GENOMIC DNA]</scope>
    <source>
        <strain evidence="9 10">DSM 6629</strain>
    </source>
</reference>
<evidence type="ECO:0000256" key="3">
    <source>
        <dbReference type="ARBA" id="ARBA00022741"/>
    </source>
</evidence>
<evidence type="ECO:0000256" key="5">
    <source>
        <dbReference type="HAMAP-Rule" id="MF_00235"/>
    </source>
</evidence>
<dbReference type="SUPFAM" id="SSF52540">
    <property type="entry name" value="P-loop containing nucleoside triphosphate hydrolases"/>
    <property type="match status" value="1"/>
</dbReference>
<feature type="binding site" evidence="5">
    <location>
        <begin position="96"/>
        <end position="99"/>
    </location>
    <ligand>
        <name>AMP</name>
        <dbReference type="ChEBI" id="CHEBI:456215"/>
    </ligand>
</feature>
<dbReference type="InterPro" id="IPR000850">
    <property type="entry name" value="Adenylat/UMP-CMP_kin"/>
</dbReference>
<comment type="catalytic activity">
    <reaction evidence="5 7">
        <text>AMP + ATP = 2 ADP</text>
        <dbReference type="Rhea" id="RHEA:12973"/>
        <dbReference type="ChEBI" id="CHEBI:30616"/>
        <dbReference type="ChEBI" id="CHEBI:456215"/>
        <dbReference type="ChEBI" id="CHEBI:456216"/>
        <dbReference type="EC" id="2.7.4.3"/>
    </reaction>
</comment>
<dbReference type="EMBL" id="AZGN01000009">
    <property type="protein sequence ID" value="KRM34063.1"/>
    <property type="molecule type" value="Genomic_DNA"/>
</dbReference>
<feature type="binding site" evidence="5">
    <location>
        <position position="47"/>
    </location>
    <ligand>
        <name>AMP</name>
        <dbReference type="ChEBI" id="CHEBI:456215"/>
    </ligand>
</feature>
<dbReference type="Pfam" id="PF05191">
    <property type="entry name" value="ADK_lid"/>
    <property type="match status" value="1"/>
</dbReference>
<dbReference type="NCBIfam" id="NF001380">
    <property type="entry name" value="PRK00279.1-2"/>
    <property type="match status" value="1"/>
</dbReference>
<evidence type="ECO:0000313" key="9">
    <source>
        <dbReference type="EMBL" id="KRM34063.1"/>
    </source>
</evidence>
<comment type="caution">
    <text evidence="9">The sequence shown here is derived from an EMBL/GenBank/DDBJ whole genome shotgun (WGS) entry which is preliminary data.</text>
</comment>
<dbReference type="PANTHER" id="PTHR23359">
    <property type="entry name" value="NUCLEOTIDE KINASE"/>
    <property type="match status" value="1"/>
</dbReference>
<feature type="domain" description="Adenylate kinase active site lid" evidence="8">
    <location>
        <begin position="138"/>
        <end position="174"/>
    </location>
</feature>
<feature type="binding site" evidence="5">
    <location>
        <position position="144"/>
    </location>
    <ligand>
        <name>Zn(2+)</name>
        <dbReference type="ChEBI" id="CHEBI:29105"/>
        <note>structural</note>
    </ligand>
</feature>